<dbReference type="InterPro" id="IPR035965">
    <property type="entry name" value="PAS-like_dom_sf"/>
</dbReference>
<dbReference type="InterPro" id="IPR050595">
    <property type="entry name" value="Bact_response_regulator"/>
</dbReference>
<dbReference type="InterPro" id="IPR005467">
    <property type="entry name" value="His_kinase_dom"/>
</dbReference>
<keyword evidence="5" id="KW-0997">Cell inner membrane</keyword>
<evidence type="ECO:0000259" key="15">
    <source>
        <dbReference type="PROSITE" id="PS50110"/>
    </source>
</evidence>
<comment type="subcellular location">
    <subcellularLocation>
        <location evidence="2">Cell inner membrane</location>
        <topology evidence="2">Multi-pass membrane protein</topology>
    </subcellularLocation>
</comment>
<dbReference type="InterPro" id="IPR001610">
    <property type="entry name" value="PAC"/>
</dbReference>
<dbReference type="Proteomes" id="UP000317093">
    <property type="component" value="Chromosome"/>
</dbReference>
<dbReference type="PROSITE" id="PS50109">
    <property type="entry name" value="HIS_KIN"/>
    <property type="match status" value="1"/>
</dbReference>
<evidence type="ECO:0000256" key="10">
    <source>
        <dbReference type="ARBA" id="ARBA00022741"/>
    </source>
</evidence>
<dbReference type="Gene3D" id="3.30.450.20">
    <property type="entry name" value="PAS domain"/>
    <property type="match status" value="1"/>
</dbReference>
<dbReference type="Pfam" id="PF00072">
    <property type="entry name" value="Response_reg"/>
    <property type="match status" value="2"/>
</dbReference>
<organism evidence="17 18">
    <name type="scientific">Kolteria novifilia</name>
    <dbReference type="NCBI Taxonomy" id="2527975"/>
    <lineage>
        <taxon>Bacteria</taxon>
        <taxon>Pseudomonadati</taxon>
        <taxon>Planctomycetota</taxon>
        <taxon>Planctomycetia</taxon>
        <taxon>Kolteriales</taxon>
        <taxon>Kolteriaceae</taxon>
        <taxon>Kolteria</taxon>
    </lineage>
</organism>
<dbReference type="CDD" id="cd00156">
    <property type="entry name" value="REC"/>
    <property type="match status" value="1"/>
</dbReference>
<keyword evidence="8" id="KW-0812">Transmembrane</keyword>
<keyword evidence="7" id="KW-0808">Transferase</keyword>
<keyword evidence="4" id="KW-1003">Cell membrane</keyword>
<dbReference type="PANTHER" id="PTHR44591:SF3">
    <property type="entry name" value="RESPONSE REGULATORY DOMAIN-CONTAINING PROTEIN"/>
    <property type="match status" value="1"/>
</dbReference>
<proteinExistence type="predicted"/>
<evidence type="ECO:0000256" key="4">
    <source>
        <dbReference type="ARBA" id="ARBA00022475"/>
    </source>
</evidence>
<dbReference type="CDD" id="cd00130">
    <property type="entry name" value="PAS"/>
    <property type="match status" value="1"/>
</dbReference>
<gene>
    <name evidence="17" type="ORF">Pan216_02830</name>
</gene>
<evidence type="ECO:0000256" key="6">
    <source>
        <dbReference type="ARBA" id="ARBA00022553"/>
    </source>
</evidence>
<evidence type="ECO:0000313" key="17">
    <source>
        <dbReference type="EMBL" id="QDU59455.1"/>
    </source>
</evidence>
<dbReference type="CDD" id="cd00082">
    <property type="entry name" value="HisKA"/>
    <property type="match status" value="1"/>
</dbReference>
<dbReference type="FunFam" id="2.10.70.100:FF:000001">
    <property type="entry name" value="Sensory transduction histidine kinase"/>
    <property type="match status" value="1"/>
</dbReference>
<dbReference type="CDD" id="cd17574">
    <property type="entry name" value="REC_OmpR"/>
    <property type="match status" value="1"/>
</dbReference>
<protein>
    <recommendedName>
        <fullName evidence="3">histidine kinase</fullName>
        <ecNumber evidence="3">2.7.13.3</ecNumber>
    </recommendedName>
</protein>
<comment type="catalytic activity">
    <reaction evidence="1">
        <text>ATP + protein L-histidine = ADP + protein N-phospho-L-histidine.</text>
        <dbReference type="EC" id="2.7.13.3"/>
    </reaction>
</comment>
<dbReference type="SMART" id="SM00388">
    <property type="entry name" value="HisKA"/>
    <property type="match status" value="1"/>
</dbReference>
<dbReference type="InterPro" id="IPR036097">
    <property type="entry name" value="HisK_dim/P_sf"/>
</dbReference>
<dbReference type="SUPFAM" id="SSF52172">
    <property type="entry name" value="CheY-like"/>
    <property type="match status" value="2"/>
</dbReference>
<sequence length="651" mass="72481">MHVILVEDNPDELLLLQAICERRGHQVSAFRDGESAWPSLREGTTSLVLLDRSLPGSSGLDLCRRVRDEALAVEPFILMITAHDSADDIQAALDAGANDFLAKPFSSDSLHTRLAIAERRVAENDQNRLTLARKEEQFRQLVEHIRAVFWMVDGTTHQLLYMSPYYEAVWGSAPPKDLSYYPWLLRIHPQDRSTALNDQSFTRTTEFDCEYRILRPDGSLRWVRNRAFPVKDAEGNVVRIAGIANDVTERRFLKESLRQAQRMEAIGQIAGGIAHEFNNLLQVIIGNISFAQEEVSGDIAELLEQSLTASERSAQLVGQLLAFGQSSAPRRKRVYLESLVGEVVDIVGRTFDRRIDVSLEQEGGLPEVFADPEQIHHLVLTLCIRAREALEARRYRDEAAPLRLAISTSSRVLREEECKRNGRRAGEYVRIAVADTGLSGSFAQREASPGTLSLSDSTLVEEDLGIAWADDLMNQHGGWTEVEERSLDGTTIAAYLPAAESESSGAPSPKEFEDAGYATGHETILLIDDEPMVRGIGQRILTRLGYTVLEAEDGLSALEIYRDQGDSIDLVILDLSMPRLSGEETLARLREHDPNVRVIVTTGYSKSDRYDSVAQMGVLAFLTKPFRLEELSRTTREAIDGNISKIHASGS</sequence>
<keyword evidence="9" id="KW-0677">Repeat</keyword>
<keyword evidence="11" id="KW-1133">Transmembrane helix</keyword>
<dbReference type="NCBIfam" id="TIGR00229">
    <property type="entry name" value="sensory_box"/>
    <property type="match status" value="1"/>
</dbReference>
<keyword evidence="6 13" id="KW-0597">Phosphoprotein</keyword>
<dbReference type="InterPro" id="IPR036890">
    <property type="entry name" value="HATPase_C_sf"/>
</dbReference>
<dbReference type="PANTHER" id="PTHR44591">
    <property type="entry name" value="STRESS RESPONSE REGULATOR PROTEIN 1"/>
    <property type="match status" value="1"/>
</dbReference>
<evidence type="ECO:0000259" key="16">
    <source>
        <dbReference type="PROSITE" id="PS50113"/>
    </source>
</evidence>
<dbReference type="Pfam" id="PF00512">
    <property type="entry name" value="HisKA"/>
    <property type="match status" value="1"/>
</dbReference>
<evidence type="ECO:0000256" key="11">
    <source>
        <dbReference type="ARBA" id="ARBA00022989"/>
    </source>
</evidence>
<feature type="modified residue" description="4-aspartylphosphate" evidence="13">
    <location>
        <position position="51"/>
    </location>
</feature>
<evidence type="ECO:0000256" key="9">
    <source>
        <dbReference type="ARBA" id="ARBA00022737"/>
    </source>
</evidence>
<dbReference type="SMART" id="SM00448">
    <property type="entry name" value="REC"/>
    <property type="match status" value="2"/>
</dbReference>
<dbReference type="Pfam" id="PF08447">
    <property type="entry name" value="PAS_3"/>
    <property type="match status" value="1"/>
</dbReference>
<feature type="modified residue" description="4-aspartylphosphate" evidence="13">
    <location>
        <position position="574"/>
    </location>
</feature>
<evidence type="ECO:0000256" key="3">
    <source>
        <dbReference type="ARBA" id="ARBA00012438"/>
    </source>
</evidence>
<dbReference type="InterPro" id="IPR001789">
    <property type="entry name" value="Sig_transdc_resp-reg_receiver"/>
</dbReference>
<feature type="domain" description="Response regulatory" evidence="15">
    <location>
        <begin position="523"/>
        <end position="639"/>
    </location>
</feature>
<dbReference type="RefSeq" id="WP_419193138.1">
    <property type="nucleotide sequence ID" value="NZ_CP036279.1"/>
</dbReference>
<evidence type="ECO:0000259" key="14">
    <source>
        <dbReference type="PROSITE" id="PS50109"/>
    </source>
</evidence>
<evidence type="ECO:0000313" key="18">
    <source>
        <dbReference type="Proteomes" id="UP000317093"/>
    </source>
</evidence>
<dbReference type="AlphaFoldDB" id="A0A518AXJ9"/>
<dbReference type="KEGG" id="knv:Pan216_02830"/>
<keyword evidence="10" id="KW-0547">Nucleotide-binding</keyword>
<feature type="domain" description="PAC" evidence="16">
    <location>
        <begin position="207"/>
        <end position="259"/>
    </location>
</feature>
<dbReference type="GO" id="GO:0005886">
    <property type="term" value="C:plasma membrane"/>
    <property type="evidence" value="ECO:0007669"/>
    <property type="project" value="UniProtKB-SubCell"/>
</dbReference>
<feature type="domain" description="Histidine kinase" evidence="14">
    <location>
        <begin position="272"/>
        <end position="500"/>
    </location>
</feature>
<dbReference type="PROSITE" id="PS50110">
    <property type="entry name" value="RESPONSE_REGULATORY"/>
    <property type="match status" value="2"/>
</dbReference>
<dbReference type="PROSITE" id="PS50113">
    <property type="entry name" value="PAC"/>
    <property type="match status" value="1"/>
</dbReference>
<evidence type="ECO:0000256" key="2">
    <source>
        <dbReference type="ARBA" id="ARBA00004429"/>
    </source>
</evidence>
<dbReference type="InterPro" id="IPR003661">
    <property type="entry name" value="HisK_dim/P_dom"/>
</dbReference>
<dbReference type="GO" id="GO:0000155">
    <property type="term" value="F:phosphorelay sensor kinase activity"/>
    <property type="evidence" value="ECO:0007669"/>
    <property type="project" value="InterPro"/>
</dbReference>
<dbReference type="SUPFAM" id="SSF55874">
    <property type="entry name" value="ATPase domain of HSP90 chaperone/DNA topoisomerase II/histidine kinase"/>
    <property type="match status" value="1"/>
</dbReference>
<accession>A0A518AXJ9</accession>
<dbReference type="SMART" id="SM00086">
    <property type="entry name" value="PAC"/>
    <property type="match status" value="1"/>
</dbReference>
<dbReference type="SUPFAM" id="SSF55785">
    <property type="entry name" value="PYP-like sensor domain (PAS domain)"/>
    <property type="match status" value="1"/>
</dbReference>
<dbReference type="Gene3D" id="3.30.565.10">
    <property type="entry name" value="Histidine kinase-like ATPase, C-terminal domain"/>
    <property type="match status" value="1"/>
</dbReference>
<dbReference type="InterPro" id="IPR013655">
    <property type="entry name" value="PAS_fold_3"/>
</dbReference>
<keyword evidence="18" id="KW-1185">Reference proteome</keyword>
<name>A0A518AXJ9_9BACT</name>
<dbReference type="InterPro" id="IPR000700">
    <property type="entry name" value="PAS-assoc_C"/>
</dbReference>
<evidence type="ECO:0000256" key="8">
    <source>
        <dbReference type="ARBA" id="ARBA00022692"/>
    </source>
</evidence>
<dbReference type="GO" id="GO:0000166">
    <property type="term" value="F:nucleotide binding"/>
    <property type="evidence" value="ECO:0007669"/>
    <property type="project" value="UniProtKB-KW"/>
</dbReference>
<reference evidence="17 18" key="1">
    <citation type="submission" date="2019-02" db="EMBL/GenBank/DDBJ databases">
        <title>Deep-cultivation of Planctomycetes and their phenomic and genomic characterization uncovers novel biology.</title>
        <authorList>
            <person name="Wiegand S."/>
            <person name="Jogler M."/>
            <person name="Boedeker C."/>
            <person name="Pinto D."/>
            <person name="Vollmers J."/>
            <person name="Rivas-Marin E."/>
            <person name="Kohn T."/>
            <person name="Peeters S.H."/>
            <person name="Heuer A."/>
            <person name="Rast P."/>
            <person name="Oberbeckmann S."/>
            <person name="Bunk B."/>
            <person name="Jeske O."/>
            <person name="Meyerdierks A."/>
            <person name="Storesund J.E."/>
            <person name="Kallscheuer N."/>
            <person name="Luecker S."/>
            <person name="Lage O.M."/>
            <person name="Pohl T."/>
            <person name="Merkel B.J."/>
            <person name="Hornburger P."/>
            <person name="Mueller R.-W."/>
            <person name="Bruemmer F."/>
            <person name="Labrenz M."/>
            <person name="Spormann A.M."/>
            <person name="Op den Camp H."/>
            <person name="Overmann J."/>
            <person name="Amann R."/>
            <person name="Jetten M.S.M."/>
            <person name="Mascher T."/>
            <person name="Medema M.H."/>
            <person name="Devos D.P."/>
            <person name="Kaster A.-K."/>
            <person name="Ovreas L."/>
            <person name="Rohde M."/>
            <person name="Galperin M.Y."/>
            <person name="Jogler C."/>
        </authorList>
    </citation>
    <scope>NUCLEOTIDE SEQUENCE [LARGE SCALE GENOMIC DNA]</scope>
    <source>
        <strain evidence="17 18">Pan216</strain>
    </source>
</reference>
<evidence type="ECO:0000256" key="1">
    <source>
        <dbReference type="ARBA" id="ARBA00000085"/>
    </source>
</evidence>
<dbReference type="InterPro" id="IPR011006">
    <property type="entry name" value="CheY-like_superfamily"/>
</dbReference>
<dbReference type="EMBL" id="CP036279">
    <property type="protein sequence ID" value="QDU59455.1"/>
    <property type="molecule type" value="Genomic_DNA"/>
</dbReference>
<dbReference type="EC" id="2.7.13.3" evidence="3"/>
<evidence type="ECO:0000256" key="5">
    <source>
        <dbReference type="ARBA" id="ARBA00022519"/>
    </source>
</evidence>
<evidence type="ECO:0000256" key="13">
    <source>
        <dbReference type="PROSITE-ProRule" id="PRU00169"/>
    </source>
</evidence>
<evidence type="ECO:0000256" key="7">
    <source>
        <dbReference type="ARBA" id="ARBA00022679"/>
    </source>
</evidence>
<dbReference type="InterPro" id="IPR000014">
    <property type="entry name" value="PAS"/>
</dbReference>
<feature type="domain" description="Response regulatory" evidence="15">
    <location>
        <begin position="2"/>
        <end position="118"/>
    </location>
</feature>
<evidence type="ECO:0000256" key="12">
    <source>
        <dbReference type="ARBA" id="ARBA00023136"/>
    </source>
</evidence>
<dbReference type="SUPFAM" id="SSF47384">
    <property type="entry name" value="Homodimeric domain of signal transducing histidine kinase"/>
    <property type="match status" value="1"/>
</dbReference>
<keyword evidence="12" id="KW-0472">Membrane</keyword>
<dbReference type="Gene3D" id="1.10.287.130">
    <property type="match status" value="1"/>
</dbReference>
<dbReference type="Gene3D" id="3.40.50.2300">
    <property type="match status" value="2"/>
</dbReference>